<reference evidence="2 3" key="1">
    <citation type="submission" date="2017-09" db="EMBL/GenBank/DDBJ databases">
        <title>Depth-based differentiation of microbial function through sediment-hosted aquifers and enrichment of novel symbionts in the deep terrestrial subsurface.</title>
        <authorList>
            <person name="Probst A.J."/>
            <person name="Ladd B."/>
            <person name="Jarett J.K."/>
            <person name="Geller-Mcgrath D.E."/>
            <person name="Sieber C.M."/>
            <person name="Emerson J.B."/>
            <person name="Anantharaman K."/>
            <person name="Thomas B.C."/>
            <person name="Malmstrom R."/>
            <person name="Stieglmeier M."/>
            <person name="Klingl A."/>
            <person name="Woyke T."/>
            <person name="Ryan C.M."/>
            <person name="Banfield J.F."/>
        </authorList>
    </citation>
    <scope>NUCLEOTIDE SEQUENCE [LARGE SCALE GENOMIC DNA]</scope>
    <source>
        <strain evidence="2">CG23_combo_of_CG06-09_8_20_14_all_39_17</strain>
    </source>
</reference>
<protein>
    <recommendedName>
        <fullName evidence="4">General secretion pathway GspH domain-containing protein</fullName>
    </recommendedName>
</protein>
<evidence type="ECO:0008006" key="4">
    <source>
        <dbReference type="Google" id="ProtNLM"/>
    </source>
</evidence>
<dbReference type="InterPro" id="IPR045584">
    <property type="entry name" value="Pilin-like"/>
</dbReference>
<dbReference type="InterPro" id="IPR012902">
    <property type="entry name" value="N_methyl_site"/>
</dbReference>
<evidence type="ECO:0000313" key="3">
    <source>
        <dbReference type="Proteomes" id="UP000229976"/>
    </source>
</evidence>
<keyword evidence="1" id="KW-1133">Transmembrane helix</keyword>
<evidence type="ECO:0000256" key="1">
    <source>
        <dbReference type="SAM" id="Phobius"/>
    </source>
</evidence>
<feature type="transmembrane region" description="Helical" evidence="1">
    <location>
        <begin position="6"/>
        <end position="28"/>
    </location>
</feature>
<gene>
    <name evidence="2" type="ORF">COX37_03010</name>
</gene>
<dbReference type="Proteomes" id="UP000229976">
    <property type="component" value="Unassembled WGS sequence"/>
</dbReference>
<dbReference type="Gene3D" id="3.30.700.10">
    <property type="entry name" value="Glycoprotein, Type 4 Pilin"/>
    <property type="match status" value="1"/>
</dbReference>
<keyword evidence="1" id="KW-0812">Transmembrane</keyword>
<name>A0A2G9YV64_9BACT</name>
<dbReference type="EMBL" id="PCRO01000036">
    <property type="protein sequence ID" value="PIP22633.1"/>
    <property type="molecule type" value="Genomic_DNA"/>
</dbReference>
<organism evidence="2 3">
    <name type="scientific">Candidatus Nealsonbacteria bacterium CG23_combo_of_CG06-09_8_20_14_all_39_17</name>
    <dbReference type="NCBI Taxonomy" id="1974722"/>
    <lineage>
        <taxon>Bacteria</taxon>
        <taxon>Candidatus Nealsoniibacteriota</taxon>
    </lineage>
</organism>
<proteinExistence type="predicted"/>
<keyword evidence="1" id="KW-0472">Membrane</keyword>
<comment type="caution">
    <text evidence="2">The sequence shown here is derived from an EMBL/GenBank/DDBJ whole genome shotgun (WGS) entry which is preliminary data.</text>
</comment>
<evidence type="ECO:0000313" key="2">
    <source>
        <dbReference type="EMBL" id="PIP22633.1"/>
    </source>
</evidence>
<dbReference type="AlphaFoldDB" id="A0A2G9YV64"/>
<dbReference type="Pfam" id="PF07963">
    <property type="entry name" value="N_methyl"/>
    <property type="match status" value="1"/>
</dbReference>
<sequence length="180" mass="19300">MKNGFTLIELLTVVFIIGVMSMIIFVNYRNSGEKFALQRSADSLLQSIRMAEGMATKSQKFGTAYPSGGYGISLTKGSGSTNYTVFADVNNPPNHSYNIGEEVGGLGKFESSVKVSGLLPGVAGDNLTIIFQAPDPKVIFYGDSGEISTEITDVSIILTNPKNNETKTVKINKAGLIYVE</sequence>
<dbReference type="NCBIfam" id="TIGR02532">
    <property type="entry name" value="IV_pilin_GFxxxE"/>
    <property type="match status" value="1"/>
</dbReference>
<dbReference type="SUPFAM" id="SSF54523">
    <property type="entry name" value="Pili subunits"/>
    <property type="match status" value="1"/>
</dbReference>
<accession>A0A2G9YV64</accession>